<evidence type="ECO:0008006" key="3">
    <source>
        <dbReference type="Google" id="ProtNLM"/>
    </source>
</evidence>
<dbReference type="PROSITE" id="PS51257">
    <property type="entry name" value="PROKAR_LIPOPROTEIN"/>
    <property type="match status" value="1"/>
</dbReference>
<dbReference type="Proteomes" id="UP001596152">
    <property type="component" value="Unassembled WGS sequence"/>
</dbReference>
<organism evidence="1 2">
    <name type="scientific">Brevundimonas staleyi</name>
    <dbReference type="NCBI Taxonomy" id="74326"/>
    <lineage>
        <taxon>Bacteria</taxon>
        <taxon>Pseudomonadati</taxon>
        <taxon>Pseudomonadota</taxon>
        <taxon>Alphaproteobacteria</taxon>
        <taxon>Caulobacterales</taxon>
        <taxon>Caulobacteraceae</taxon>
        <taxon>Brevundimonas</taxon>
    </lineage>
</organism>
<proteinExistence type="predicted"/>
<reference evidence="2" key="1">
    <citation type="journal article" date="2019" name="Int. J. Syst. Evol. Microbiol.">
        <title>The Global Catalogue of Microorganisms (GCM) 10K type strain sequencing project: providing services to taxonomists for standard genome sequencing and annotation.</title>
        <authorList>
            <consortium name="The Broad Institute Genomics Platform"/>
            <consortium name="The Broad Institute Genome Sequencing Center for Infectious Disease"/>
            <person name="Wu L."/>
            <person name="Ma J."/>
        </authorList>
    </citation>
    <scope>NUCLEOTIDE SEQUENCE [LARGE SCALE GENOMIC DNA]</scope>
    <source>
        <strain evidence="2">JCM 12125</strain>
    </source>
</reference>
<gene>
    <name evidence="1" type="ORF">ACFPIE_17845</name>
</gene>
<dbReference type="RefSeq" id="WP_374037833.1">
    <property type="nucleotide sequence ID" value="NZ_CP169082.1"/>
</dbReference>
<protein>
    <recommendedName>
        <fullName evidence="3">DUF333 domain-containing protein</fullName>
    </recommendedName>
</protein>
<accession>A0ABW0FYD7</accession>
<evidence type="ECO:0000313" key="2">
    <source>
        <dbReference type="Proteomes" id="UP001596152"/>
    </source>
</evidence>
<comment type="caution">
    <text evidence="1">The sequence shown here is derived from an EMBL/GenBank/DDBJ whole genome shotgun (WGS) entry which is preliminary data.</text>
</comment>
<keyword evidence="2" id="KW-1185">Reference proteome</keyword>
<evidence type="ECO:0000313" key="1">
    <source>
        <dbReference type="EMBL" id="MFC5345782.1"/>
    </source>
</evidence>
<dbReference type="EMBL" id="JBHSLF010000053">
    <property type="protein sequence ID" value="MFC5345782.1"/>
    <property type="molecule type" value="Genomic_DNA"/>
</dbReference>
<sequence length="107" mass="11268">MVRAAAIGALSIVAACASIGDPNGPTEQELARLIAPSGDLTPSIRAMRCDFISEEGSEWSCRYEARATSGVWVGLSAMVALDGDDWVLIDGICTPDEALADRGRCPR</sequence>
<name>A0ABW0FYD7_9CAUL</name>